<dbReference type="RefSeq" id="WP_091587213.1">
    <property type="nucleotide sequence ID" value="NZ_FNDU01000013.1"/>
</dbReference>
<dbReference type="AlphaFoldDB" id="A0A1G8P6D1"/>
<protein>
    <recommendedName>
        <fullName evidence="3">SIR2-like domain-containing protein</fullName>
    </recommendedName>
</protein>
<reference evidence="1 2" key="1">
    <citation type="submission" date="2016-10" db="EMBL/GenBank/DDBJ databases">
        <authorList>
            <person name="de Groot N.N."/>
        </authorList>
    </citation>
    <scope>NUCLEOTIDE SEQUENCE [LARGE SCALE GENOMIC DNA]</scope>
    <source>
        <strain evidence="2">P4B,CCM 7963,CECT 7998,DSM 25260,IBRC-M 10614,KCTC 13821</strain>
    </source>
</reference>
<keyword evidence="2" id="KW-1185">Reference proteome</keyword>
<accession>A0A1G8P6D1</accession>
<dbReference type="STRING" id="930129.SAMN05216352_113134"/>
<organism evidence="1 2">
    <name type="scientific">Alteribacillus bidgolensis</name>
    <dbReference type="NCBI Taxonomy" id="930129"/>
    <lineage>
        <taxon>Bacteria</taxon>
        <taxon>Bacillati</taxon>
        <taxon>Bacillota</taxon>
        <taxon>Bacilli</taxon>
        <taxon>Bacillales</taxon>
        <taxon>Bacillaceae</taxon>
        <taxon>Alteribacillus</taxon>
    </lineage>
</organism>
<dbReference type="EMBL" id="FNDU01000013">
    <property type="protein sequence ID" value="SDI87856.1"/>
    <property type="molecule type" value="Genomic_DNA"/>
</dbReference>
<proteinExistence type="predicted"/>
<name>A0A1G8P6D1_9BACI</name>
<dbReference type="Proteomes" id="UP000199017">
    <property type="component" value="Unassembled WGS sequence"/>
</dbReference>
<evidence type="ECO:0008006" key="3">
    <source>
        <dbReference type="Google" id="ProtNLM"/>
    </source>
</evidence>
<gene>
    <name evidence="1" type="ORF">SAMN05216352_113134</name>
</gene>
<dbReference type="OrthoDB" id="5521101at2"/>
<evidence type="ECO:0000313" key="1">
    <source>
        <dbReference type="EMBL" id="SDI87856.1"/>
    </source>
</evidence>
<evidence type="ECO:0000313" key="2">
    <source>
        <dbReference type="Proteomes" id="UP000199017"/>
    </source>
</evidence>
<sequence>MSTEQISKVFNNIIKSERLPIIFAGSGLSKRYTTNSFDWKELLIECISKYSEDPINKYKEYKEEVEHALYKNINKFSVNERIGSYIC</sequence>